<dbReference type="Pfam" id="PF00455">
    <property type="entry name" value="DeoRC"/>
    <property type="match status" value="1"/>
</dbReference>
<dbReference type="NCBIfam" id="NF040887">
    <property type="entry name" value="trans_reg_YciT"/>
    <property type="match status" value="1"/>
</dbReference>
<dbReference type="EMBL" id="MLJI01000003">
    <property type="protein sequence ID" value="ORM88188.1"/>
    <property type="molecule type" value="Genomic_DNA"/>
</dbReference>
<organism evidence="5 6">
    <name type="scientific">Pantoea cypripedii</name>
    <name type="common">Pectobacterium cypripedii</name>
    <name type="synonym">Erwinia cypripedii</name>
    <dbReference type="NCBI Taxonomy" id="55209"/>
    <lineage>
        <taxon>Bacteria</taxon>
        <taxon>Pseudomonadati</taxon>
        <taxon>Pseudomonadota</taxon>
        <taxon>Gammaproteobacteria</taxon>
        <taxon>Enterobacterales</taxon>
        <taxon>Erwiniaceae</taxon>
        <taxon>Pantoea</taxon>
    </lineage>
</organism>
<dbReference type="InterPro" id="IPR018356">
    <property type="entry name" value="Tscrpt_reg_HTH_DeoR_CS"/>
</dbReference>
<dbReference type="Pfam" id="PF08220">
    <property type="entry name" value="HTH_DeoR"/>
    <property type="match status" value="1"/>
</dbReference>
<dbReference type="OrthoDB" id="9797223at2"/>
<dbReference type="InterPro" id="IPR037171">
    <property type="entry name" value="NagB/RpiA_transferase-like"/>
</dbReference>
<dbReference type="PROSITE" id="PS51000">
    <property type="entry name" value="HTH_DEOR_2"/>
    <property type="match status" value="1"/>
</dbReference>
<keyword evidence="1" id="KW-0805">Transcription regulation</keyword>
<dbReference type="STRING" id="55209.HA50_30140"/>
<evidence type="ECO:0000259" key="4">
    <source>
        <dbReference type="PROSITE" id="PS51000"/>
    </source>
</evidence>
<name>A0A1X1EGV4_PANCY</name>
<dbReference type="InterPro" id="IPR014036">
    <property type="entry name" value="DeoR-like_C"/>
</dbReference>
<sequence>MNTRHEQIIQLVNERGSVSVSELSQLTGVSEVTIRQDLNALERENFLRRVHGSAVAPDSDDVGSRMRTRYKIKQAIAEHAASLVNDGEAIFIEGGSTNALLARCLASRKDLTIITVSHYIAQLLRDSQCEVIILGGQYQKSSESMVGSLTRFCLQHINFHKAFLGVDGWHPDTGFTGRDMMRCDVINAVMAKQTYTIAVTDSSKFGVIHPYPSAPEHPFDAVITDDGIPATAREQLTETGVRLELVAQPK</sequence>
<dbReference type="RefSeq" id="WP_084881156.1">
    <property type="nucleotide sequence ID" value="NZ_JAGGMY010000004.1"/>
</dbReference>
<dbReference type="Gene3D" id="1.10.10.10">
    <property type="entry name" value="Winged helix-like DNA-binding domain superfamily/Winged helix DNA-binding domain"/>
    <property type="match status" value="1"/>
</dbReference>
<dbReference type="InterPro" id="IPR036388">
    <property type="entry name" value="WH-like_DNA-bd_sf"/>
</dbReference>
<dbReference type="GO" id="GO:0003677">
    <property type="term" value="F:DNA binding"/>
    <property type="evidence" value="ECO:0007669"/>
    <property type="project" value="UniProtKB-KW"/>
</dbReference>
<evidence type="ECO:0000313" key="5">
    <source>
        <dbReference type="EMBL" id="ORM88188.1"/>
    </source>
</evidence>
<evidence type="ECO:0000256" key="1">
    <source>
        <dbReference type="ARBA" id="ARBA00023015"/>
    </source>
</evidence>
<dbReference type="PROSITE" id="PS00894">
    <property type="entry name" value="HTH_DEOR_1"/>
    <property type="match status" value="1"/>
</dbReference>
<dbReference type="SMART" id="SM00420">
    <property type="entry name" value="HTH_DEOR"/>
    <property type="match status" value="1"/>
</dbReference>
<comment type="caution">
    <text evidence="5">The sequence shown here is derived from an EMBL/GenBank/DDBJ whole genome shotgun (WGS) entry which is preliminary data.</text>
</comment>
<dbReference type="InterPro" id="IPR050313">
    <property type="entry name" value="Carb_Metab_HTH_regulators"/>
</dbReference>
<proteinExistence type="predicted"/>
<protein>
    <submittedName>
        <fullName evidence="5">DeoR family transcriptional regulator</fullName>
    </submittedName>
</protein>
<gene>
    <name evidence="5" type="ORF">HA50_30140</name>
</gene>
<feature type="domain" description="HTH deoR-type" evidence="4">
    <location>
        <begin position="1"/>
        <end position="56"/>
    </location>
</feature>
<dbReference type="PRINTS" id="PR00037">
    <property type="entry name" value="HTHLACR"/>
</dbReference>
<dbReference type="InterPro" id="IPR036390">
    <property type="entry name" value="WH_DNA-bd_sf"/>
</dbReference>
<dbReference type="Gene3D" id="3.40.50.1360">
    <property type="match status" value="1"/>
</dbReference>
<dbReference type="AlphaFoldDB" id="A0A1X1EGV4"/>
<dbReference type="PANTHER" id="PTHR30363:SF59">
    <property type="entry name" value="DEOR FAMILY REGULATORY PROTEIN"/>
    <property type="match status" value="1"/>
</dbReference>
<keyword evidence="2" id="KW-0238">DNA-binding</keyword>
<evidence type="ECO:0000256" key="3">
    <source>
        <dbReference type="ARBA" id="ARBA00023163"/>
    </source>
</evidence>
<evidence type="ECO:0000256" key="2">
    <source>
        <dbReference type="ARBA" id="ARBA00023125"/>
    </source>
</evidence>
<dbReference type="SUPFAM" id="SSF46785">
    <property type="entry name" value="Winged helix' DNA-binding domain"/>
    <property type="match status" value="1"/>
</dbReference>
<dbReference type="InterPro" id="IPR001034">
    <property type="entry name" value="DeoR_HTH"/>
</dbReference>
<keyword evidence="3" id="KW-0804">Transcription</keyword>
<dbReference type="GO" id="GO:0003700">
    <property type="term" value="F:DNA-binding transcription factor activity"/>
    <property type="evidence" value="ECO:0007669"/>
    <property type="project" value="InterPro"/>
</dbReference>
<dbReference type="Proteomes" id="UP000193749">
    <property type="component" value="Unassembled WGS sequence"/>
</dbReference>
<dbReference type="SUPFAM" id="SSF100950">
    <property type="entry name" value="NagB/RpiA/CoA transferase-like"/>
    <property type="match status" value="1"/>
</dbReference>
<dbReference type="SMART" id="SM01134">
    <property type="entry name" value="DeoRC"/>
    <property type="match status" value="1"/>
</dbReference>
<keyword evidence="6" id="KW-1185">Reference proteome</keyword>
<dbReference type="PANTHER" id="PTHR30363">
    <property type="entry name" value="HTH-TYPE TRANSCRIPTIONAL REGULATOR SRLR-RELATED"/>
    <property type="match status" value="1"/>
</dbReference>
<accession>A0A1X1EGV4</accession>
<evidence type="ECO:0000313" key="6">
    <source>
        <dbReference type="Proteomes" id="UP000193749"/>
    </source>
</evidence>
<reference evidence="5 6" key="1">
    <citation type="journal article" date="2017" name="Antonie Van Leeuwenhoek">
        <title>Phylogenomic resolution of the bacterial genus Pantoea and its relationship with Erwinia and Tatumella.</title>
        <authorList>
            <person name="Palmer M."/>
            <person name="Steenkamp E.T."/>
            <person name="Coetzee M.P."/>
            <person name="Chan W.Y."/>
            <person name="van Zyl E."/>
            <person name="De Maayer P."/>
            <person name="Coutinho T.A."/>
            <person name="Blom J."/>
            <person name="Smits T.H."/>
            <person name="Duffy B."/>
            <person name="Venter S.N."/>
        </authorList>
    </citation>
    <scope>NUCLEOTIDE SEQUENCE [LARGE SCALE GENOMIC DNA]</scope>
    <source>
        <strain evidence="5 6">LMG 2657</strain>
    </source>
</reference>